<dbReference type="EMBL" id="HBUF01398236">
    <property type="protein sequence ID" value="CAG6736148.1"/>
    <property type="molecule type" value="Transcribed_RNA"/>
</dbReference>
<dbReference type="EMBL" id="HBUF01052459">
    <property type="protein sequence ID" value="CAG6622398.1"/>
    <property type="molecule type" value="Transcribed_RNA"/>
</dbReference>
<dbReference type="InterPro" id="IPR013087">
    <property type="entry name" value="Znf_C2H2_type"/>
</dbReference>
<dbReference type="PROSITE" id="PS50157">
    <property type="entry name" value="ZINC_FINGER_C2H2_2"/>
    <property type="match status" value="2"/>
</dbReference>
<dbReference type="EMBL" id="HBUF01240536">
    <property type="protein sequence ID" value="CAG6676730.1"/>
    <property type="molecule type" value="Transcribed_RNA"/>
</dbReference>
<dbReference type="EMBL" id="HBUF01240537">
    <property type="protein sequence ID" value="CAG6676731.1"/>
    <property type="molecule type" value="Transcribed_RNA"/>
</dbReference>
<protein>
    <submittedName>
        <fullName evidence="7">RE1-silencing transcription factor A</fullName>
    </submittedName>
</protein>
<evidence type="ECO:0000256" key="5">
    <source>
        <dbReference type="PROSITE-ProRule" id="PRU00042"/>
    </source>
</evidence>
<dbReference type="EMBL" id="HBUF01398238">
    <property type="protein sequence ID" value="CAG6736150.1"/>
    <property type="molecule type" value="Transcribed_RNA"/>
</dbReference>
<reference evidence="7" key="1">
    <citation type="submission" date="2021-05" db="EMBL/GenBank/DDBJ databases">
        <authorList>
            <person name="Alioto T."/>
            <person name="Alioto T."/>
            <person name="Gomez Garrido J."/>
        </authorList>
    </citation>
    <scope>NUCLEOTIDE SEQUENCE</scope>
</reference>
<dbReference type="InterPro" id="IPR036236">
    <property type="entry name" value="Znf_C2H2_sf"/>
</dbReference>
<organism evidence="7">
    <name type="scientific">Cacopsylla melanoneura</name>
    <dbReference type="NCBI Taxonomy" id="428564"/>
    <lineage>
        <taxon>Eukaryota</taxon>
        <taxon>Metazoa</taxon>
        <taxon>Ecdysozoa</taxon>
        <taxon>Arthropoda</taxon>
        <taxon>Hexapoda</taxon>
        <taxon>Insecta</taxon>
        <taxon>Pterygota</taxon>
        <taxon>Neoptera</taxon>
        <taxon>Paraneoptera</taxon>
        <taxon>Hemiptera</taxon>
        <taxon>Sternorrhyncha</taxon>
        <taxon>Psylloidea</taxon>
        <taxon>Psyllidae</taxon>
        <taxon>Psyllinae</taxon>
        <taxon>Cacopsylla</taxon>
    </lineage>
</organism>
<proteinExistence type="predicted"/>
<dbReference type="SMART" id="SM00355">
    <property type="entry name" value="ZnF_C2H2"/>
    <property type="match status" value="4"/>
</dbReference>
<evidence type="ECO:0000259" key="6">
    <source>
        <dbReference type="PROSITE" id="PS50157"/>
    </source>
</evidence>
<evidence type="ECO:0000256" key="1">
    <source>
        <dbReference type="ARBA" id="ARBA00022723"/>
    </source>
</evidence>
<dbReference type="PANTHER" id="PTHR24379:SF121">
    <property type="entry name" value="C2H2-TYPE DOMAIN-CONTAINING PROTEIN"/>
    <property type="match status" value="1"/>
</dbReference>
<dbReference type="EMBL" id="HBUF01563119">
    <property type="protein sequence ID" value="CAG6763321.1"/>
    <property type="molecule type" value="Transcribed_RNA"/>
</dbReference>
<dbReference type="GO" id="GO:0008270">
    <property type="term" value="F:zinc ion binding"/>
    <property type="evidence" value="ECO:0007669"/>
    <property type="project" value="UniProtKB-KW"/>
</dbReference>
<sequence>MRPLVCAVCDYKAKDQSDFDNHNATIHYYRNLQTESDFPCLFCSYEGRTKTELKTHYYKIHSKEKLFKCHLCQFRTGFQDQLSSHIRSIHTGEKPFECKVCEFRSASKQGLYYHWKQSGHKIKHAFRQYLPI</sequence>
<dbReference type="EMBL" id="HBUF01398237">
    <property type="protein sequence ID" value="CAG6736149.1"/>
    <property type="molecule type" value="Transcribed_RNA"/>
</dbReference>
<name>A0A8D8MDF8_9HEMI</name>
<dbReference type="EMBL" id="HBUF01052458">
    <property type="protein sequence ID" value="CAG6622397.1"/>
    <property type="molecule type" value="Transcribed_RNA"/>
</dbReference>
<dbReference type="EMBL" id="HBUF01563117">
    <property type="protein sequence ID" value="CAG6763319.1"/>
    <property type="molecule type" value="Transcribed_RNA"/>
</dbReference>
<keyword evidence="1" id="KW-0479">Metal-binding</keyword>
<dbReference type="AlphaFoldDB" id="A0A8D8MDF8"/>
<dbReference type="EMBL" id="HBUF01052457">
    <property type="protein sequence ID" value="CAG6622396.1"/>
    <property type="molecule type" value="Transcribed_RNA"/>
</dbReference>
<dbReference type="EMBL" id="HBUF01398239">
    <property type="protein sequence ID" value="CAG6736151.1"/>
    <property type="molecule type" value="Transcribed_RNA"/>
</dbReference>
<evidence type="ECO:0000256" key="2">
    <source>
        <dbReference type="ARBA" id="ARBA00022737"/>
    </source>
</evidence>
<dbReference type="PANTHER" id="PTHR24379">
    <property type="entry name" value="KRAB AND ZINC FINGER DOMAIN-CONTAINING"/>
    <property type="match status" value="1"/>
</dbReference>
<feature type="domain" description="C2H2-type" evidence="6">
    <location>
        <begin position="38"/>
        <end position="66"/>
    </location>
</feature>
<evidence type="ECO:0000256" key="4">
    <source>
        <dbReference type="ARBA" id="ARBA00022833"/>
    </source>
</evidence>
<evidence type="ECO:0000313" key="7">
    <source>
        <dbReference type="EMBL" id="CAG6622398.1"/>
    </source>
</evidence>
<keyword evidence="2" id="KW-0677">Repeat</keyword>
<feature type="domain" description="C2H2-type" evidence="6">
    <location>
        <begin position="67"/>
        <end position="95"/>
    </location>
</feature>
<dbReference type="EMBL" id="HBUF01563118">
    <property type="protein sequence ID" value="CAG6763320.1"/>
    <property type="molecule type" value="Transcribed_RNA"/>
</dbReference>
<evidence type="ECO:0000256" key="3">
    <source>
        <dbReference type="ARBA" id="ARBA00022771"/>
    </source>
</evidence>
<keyword evidence="4" id="KW-0862">Zinc</keyword>
<dbReference type="EMBL" id="HBUF01240538">
    <property type="protein sequence ID" value="CAG6676732.1"/>
    <property type="molecule type" value="Transcribed_RNA"/>
</dbReference>
<dbReference type="SUPFAM" id="SSF57667">
    <property type="entry name" value="beta-beta-alpha zinc fingers"/>
    <property type="match status" value="1"/>
</dbReference>
<accession>A0A8D8MDF8</accession>
<dbReference type="Gene3D" id="3.30.160.60">
    <property type="entry name" value="Classic Zinc Finger"/>
    <property type="match status" value="3"/>
</dbReference>
<keyword evidence="3 5" id="KW-0863">Zinc-finger</keyword>